<comment type="cofactor">
    <cofactor evidence="1">
        <name>Zn(2+)</name>
        <dbReference type="ChEBI" id="CHEBI:29105"/>
    </cofactor>
</comment>
<dbReference type="SUPFAM" id="SSF53187">
    <property type="entry name" value="Zn-dependent exopeptidases"/>
    <property type="match status" value="1"/>
</dbReference>
<comment type="caution">
    <text evidence="6">The sequence shown here is derived from an EMBL/GenBank/DDBJ whole genome shotgun (WGS) entry which is preliminary data.</text>
</comment>
<evidence type="ECO:0000256" key="4">
    <source>
        <dbReference type="ARBA" id="ARBA00022833"/>
    </source>
</evidence>
<keyword evidence="7" id="KW-1185">Reference proteome</keyword>
<dbReference type="InterPro" id="IPR043795">
    <property type="entry name" value="N-alpha-Ac-DABA-like"/>
</dbReference>
<dbReference type="EMBL" id="JARVKM010000147">
    <property type="protein sequence ID" value="KAK9769264.1"/>
    <property type="molecule type" value="Genomic_DNA"/>
</dbReference>
<sequence length="347" mass="37965">MTRIHRDLDARKPSGMSTTIFEAPQEKAPSVVSIATLNIDTLPKDTVLNLSLRLTHNALSEISVPILAYRSPKPGPTIGVVCAIHGNEINGIPVIQKLFQEIREGKKILQCGSIIGVLVLNIPGFLESERGQDGQDLNRLMPGKASGTAPQQYAFRVFHEIVMKFDYLVDLHTASRGRKNSLYVRADMNQPTIKQMACALQPQIIVHNSSPTGSVRGCAQSKGIHAVTIEIGDCSVFQSDLIDATFEGLCAAFSSIGVMSGEYETVSRSTHQCERSYWIFSRQAGILRVYRGLAEKLERGSIIAEIQSIFGEVLETIYAPNDYDTVVIHLGVIGNNFSTTPVDDGHL</sequence>
<gene>
    <name evidence="6" type="ORF">SCAR479_14065</name>
</gene>
<proteinExistence type="predicted"/>
<keyword evidence="3" id="KW-0378">Hydrolase</keyword>
<accession>A0ABR2X664</accession>
<feature type="domain" description="Succinylglutamate desuccinylase/Aspartoacylase catalytic" evidence="5">
    <location>
        <begin position="74"/>
        <end position="249"/>
    </location>
</feature>
<dbReference type="PANTHER" id="PTHR37326:SF1">
    <property type="entry name" value="BLL3975 PROTEIN"/>
    <property type="match status" value="1"/>
</dbReference>
<keyword evidence="6" id="KW-0121">Carboxypeptidase</keyword>
<dbReference type="Pfam" id="PF24827">
    <property type="entry name" value="AstE_AspA_cat"/>
    <property type="match status" value="1"/>
</dbReference>
<keyword evidence="4" id="KW-0862">Zinc</keyword>
<dbReference type="PANTHER" id="PTHR37326">
    <property type="entry name" value="BLL3975 PROTEIN"/>
    <property type="match status" value="1"/>
</dbReference>
<evidence type="ECO:0000256" key="3">
    <source>
        <dbReference type="ARBA" id="ARBA00022801"/>
    </source>
</evidence>
<evidence type="ECO:0000313" key="6">
    <source>
        <dbReference type="EMBL" id="KAK9769264.1"/>
    </source>
</evidence>
<keyword evidence="6" id="KW-0645">Protease</keyword>
<dbReference type="InterPro" id="IPR053138">
    <property type="entry name" value="N-alpha-Ac-DABA_deacetylase"/>
</dbReference>
<reference evidence="6 7" key="1">
    <citation type="submission" date="2024-02" db="EMBL/GenBank/DDBJ databases">
        <title>First draft genome assembly of two strains of Seiridium cardinale.</title>
        <authorList>
            <person name="Emiliani G."/>
            <person name="Scali E."/>
        </authorList>
    </citation>
    <scope>NUCLEOTIDE SEQUENCE [LARGE SCALE GENOMIC DNA]</scope>
    <source>
        <strain evidence="6 7">BM-138-000479</strain>
    </source>
</reference>
<protein>
    <submittedName>
        <fullName evidence="6">Peptidase M14 carboxypeptidase A domain-containing protein</fullName>
    </submittedName>
</protein>
<organism evidence="6 7">
    <name type="scientific">Seiridium cardinale</name>
    <dbReference type="NCBI Taxonomy" id="138064"/>
    <lineage>
        <taxon>Eukaryota</taxon>
        <taxon>Fungi</taxon>
        <taxon>Dikarya</taxon>
        <taxon>Ascomycota</taxon>
        <taxon>Pezizomycotina</taxon>
        <taxon>Sordariomycetes</taxon>
        <taxon>Xylariomycetidae</taxon>
        <taxon>Amphisphaeriales</taxon>
        <taxon>Sporocadaceae</taxon>
        <taxon>Seiridium</taxon>
    </lineage>
</organism>
<keyword evidence="2" id="KW-0479">Metal-binding</keyword>
<dbReference type="InterPro" id="IPR055438">
    <property type="entry name" value="AstE_AspA_cat"/>
</dbReference>
<evidence type="ECO:0000259" key="5">
    <source>
        <dbReference type="Pfam" id="PF24827"/>
    </source>
</evidence>
<dbReference type="CDD" id="cd06251">
    <property type="entry name" value="M14_ASTE_ASPA-like"/>
    <property type="match status" value="1"/>
</dbReference>
<dbReference type="Proteomes" id="UP001465668">
    <property type="component" value="Unassembled WGS sequence"/>
</dbReference>
<dbReference type="Gene3D" id="3.40.630.10">
    <property type="entry name" value="Zn peptidases"/>
    <property type="match status" value="1"/>
</dbReference>
<evidence type="ECO:0000313" key="7">
    <source>
        <dbReference type="Proteomes" id="UP001465668"/>
    </source>
</evidence>
<name>A0ABR2X664_9PEZI</name>
<dbReference type="PIRSF" id="PIRSF039012">
    <property type="entry name" value="ASP"/>
    <property type="match status" value="1"/>
</dbReference>
<evidence type="ECO:0000256" key="1">
    <source>
        <dbReference type="ARBA" id="ARBA00001947"/>
    </source>
</evidence>
<evidence type="ECO:0000256" key="2">
    <source>
        <dbReference type="ARBA" id="ARBA00022723"/>
    </source>
</evidence>
<dbReference type="GO" id="GO:0004180">
    <property type="term" value="F:carboxypeptidase activity"/>
    <property type="evidence" value="ECO:0007669"/>
    <property type="project" value="UniProtKB-KW"/>
</dbReference>